<evidence type="ECO:0000313" key="4">
    <source>
        <dbReference type="EMBL" id="MDT0261948.1"/>
    </source>
</evidence>
<reference evidence="5" key="1">
    <citation type="submission" date="2023-07" db="EMBL/GenBank/DDBJ databases">
        <title>30 novel species of actinomycetes from the DSMZ collection.</title>
        <authorList>
            <person name="Nouioui I."/>
        </authorList>
    </citation>
    <scope>NUCLEOTIDE SEQUENCE [LARGE SCALE GENOMIC DNA]</scope>
    <source>
        <strain evidence="5">DSM 44399</strain>
    </source>
</reference>
<dbReference type="SUPFAM" id="SSF52743">
    <property type="entry name" value="Subtilisin-like"/>
    <property type="match status" value="1"/>
</dbReference>
<feature type="region of interest" description="Disordered" evidence="1">
    <location>
        <begin position="412"/>
        <end position="439"/>
    </location>
</feature>
<comment type="caution">
    <text evidence="4">The sequence shown here is derived from an EMBL/GenBank/DDBJ whole genome shotgun (WGS) entry which is preliminary data.</text>
</comment>
<dbReference type="GO" id="GO:0008233">
    <property type="term" value="F:peptidase activity"/>
    <property type="evidence" value="ECO:0007669"/>
    <property type="project" value="UniProtKB-KW"/>
</dbReference>
<dbReference type="InterPro" id="IPR050819">
    <property type="entry name" value="Tripeptidyl-peptidase_I"/>
</dbReference>
<keyword evidence="4" id="KW-0378">Hydrolase</keyword>
<dbReference type="RefSeq" id="WP_311423102.1">
    <property type="nucleotide sequence ID" value="NZ_JAVREH010000012.1"/>
</dbReference>
<feature type="domain" description="Peptidase S53 activation" evidence="3">
    <location>
        <begin position="46"/>
        <end position="187"/>
    </location>
</feature>
<dbReference type="Proteomes" id="UP001183176">
    <property type="component" value="Unassembled WGS sequence"/>
</dbReference>
<dbReference type="InterPro" id="IPR015366">
    <property type="entry name" value="S53_propep"/>
</dbReference>
<dbReference type="InterPro" id="IPR036852">
    <property type="entry name" value="Peptidase_S8/S53_dom_sf"/>
</dbReference>
<evidence type="ECO:0000256" key="1">
    <source>
        <dbReference type="SAM" id="MobiDB-lite"/>
    </source>
</evidence>
<accession>A0ABU2JAD2</accession>
<protein>
    <submittedName>
        <fullName evidence="4">Protease pro-enzyme activation domain-containing protein</fullName>
    </submittedName>
</protein>
<keyword evidence="4" id="KW-0645">Protease</keyword>
<dbReference type="PANTHER" id="PTHR14218:SF15">
    <property type="entry name" value="TRIPEPTIDYL-PEPTIDASE 1"/>
    <property type="match status" value="1"/>
</dbReference>
<evidence type="ECO:0000256" key="2">
    <source>
        <dbReference type="SAM" id="SignalP"/>
    </source>
</evidence>
<dbReference type="SUPFAM" id="SSF54897">
    <property type="entry name" value="Protease propeptides/inhibitors"/>
    <property type="match status" value="1"/>
</dbReference>
<dbReference type="SMART" id="SM00944">
    <property type="entry name" value="Pro-kuma_activ"/>
    <property type="match status" value="1"/>
</dbReference>
<proteinExistence type="predicted"/>
<feature type="compositionally biased region" description="Low complexity" evidence="1">
    <location>
        <begin position="412"/>
        <end position="430"/>
    </location>
</feature>
<sequence>MVSKQVKLGLAVVSAGTLLIPALQGTAGAAPSVSRAAVAGTTPEWVQSATVTGAPAPATRVSIRVAMQLHDAAAAEKLAADVSRPSSVTYGKYLTAAAFNLRFAPTAQAVNRVKAFLAGAGVHVDGVSSGNRWVSATGTVTQLNKAFGTTLRTYSLNGKTLRAPARTVTVPGSIAADVSTVTGLSQGSTLRKPLTEKVKPSTALVSARAWSGTPKPAAIRPPASRCSNYWGQYTQTLPKAYNQTRFNTYVCGYSPASLRTAYGTKALVNKGTNGQGVTVAIIDAYASPTMLADANAYARHFAEPTFKPGQYTQTAFTPFTLQGECGGEAGWNGEQTLDVEAVHAMAPAANIHYIGAKNCDTGIDDALNYVVQNHTADIVSNSYGNQGEQLPADEVALEHSIFVQALPRASACTSPPATAATRSSTASPRSPTTPPPTRT</sequence>
<dbReference type="Gene3D" id="3.40.50.200">
    <property type="entry name" value="Peptidase S8/S53 domain"/>
    <property type="match status" value="1"/>
</dbReference>
<dbReference type="Pfam" id="PF09286">
    <property type="entry name" value="Pro-kuma_activ"/>
    <property type="match status" value="1"/>
</dbReference>
<keyword evidence="5" id="KW-1185">Reference proteome</keyword>
<gene>
    <name evidence="4" type="ORF">RM423_11125</name>
</gene>
<dbReference type="GO" id="GO:0006508">
    <property type="term" value="P:proteolysis"/>
    <property type="evidence" value="ECO:0007669"/>
    <property type="project" value="UniProtKB-KW"/>
</dbReference>
<keyword evidence="2" id="KW-0732">Signal</keyword>
<evidence type="ECO:0000259" key="3">
    <source>
        <dbReference type="SMART" id="SM00944"/>
    </source>
</evidence>
<organism evidence="4 5">
    <name type="scientific">Jatrophihabitans lederbergiae</name>
    <dbReference type="NCBI Taxonomy" id="3075547"/>
    <lineage>
        <taxon>Bacteria</taxon>
        <taxon>Bacillati</taxon>
        <taxon>Actinomycetota</taxon>
        <taxon>Actinomycetes</taxon>
        <taxon>Jatrophihabitantales</taxon>
        <taxon>Jatrophihabitantaceae</taxon>
        <taxon>Jatrophihabitans</taxon>
    </lineage>
</organism>
<dbReference type="CDD" id="cd11377">
    <property type="entry name" value="Pro-peptidase_S53"/>
    <property type="match status" value="1"/>
</dbReference>
<name>A0ABU2JAD2_9ACTN</name>
<evidence type="ECO:0000313" key="5">
    <source>
        <dbReference type="Proteomes" id="UP001183176"/>
    </source>
</evidence>
<dbReference type="PANTHER" id="PTHR14218">
    <property type="entry name" value="PROTEASE S8 TRIPEPTIDYL PEPTIDASE I CLN2"/>
    <property type="match status" value="1"/>
</dbReference>
<dbReference type="EMBL" id="JAVREH010000012">
    <property type="protein sequence ID" value="MDT0261948.1"/>
    <property type="molecule type" value="Genomic_DNA"/>
</dbReference>
<feature type="chain" id="PRO_5046274450" evidence="2">
    <location>
        <begin position="30"/>
        <end position="439"/>
    </location>
</feature>
<feature type="signal peptide" evidence="2">
    <location>
        <begin position="1"/>
        <end position="29"/>
    </location>
</feature>